<proteinExistence type="predicted"/>
<dbReference type="InterPro" id="IPR058065">
    <property type="entry name" value="LIC_10190-like"/>
</dbReference>
<dbReference type="InterPro" id="IPR058514">
    <property type="entry name" value="DUF8201"/>
</dbReference>
<feature type="transmembrane region" description="Helical" evidence="1">
    <location>
        <begin position="9"/>
        <end position="29"/>
    </location>
</feature>
<accession>A0A4Q9Z183</accession>
<feature type="transmembrane region" description="Helical" evidence="1">
    <location>
        <begin position="398"/>
        <end position="415"/>
    </location>
</feature>
<dbReference type="Pfam" id="PF26626">
    <property type="entry name" value="DUF8201"/>
    <property type="match status" value="1"/>
</dbReference>
<reference evidence="3 4" key="1">
    <citation type="submission" date="2019-02" db="EMBL/GenBank/DDBJ databases">
        <title>Flavobacterium sp. RD-2-33 isolated from forest soil.</title>
        <authorList>
            <person name="Chaudhary D.K."/>
        </authorList>
    </citation>
    <scope>NUCLEOTIDE SEQUENCE [LARGE SCALE GENOMIC DNA]</scope>
    <source>
        <strain evidence="3 4">RD-2-33</strain>
    </source>
</reference>
<name>A0A4Q9Z183_9FLAO</name>
<sequence>MIRIPSSDATFTIVSGLFGITLLASIWAFWFPIDIGFHFILLSLSLFFGNKNKENIKAVVKDAYTQLKTFNKPVKLLFYLSSLLILAQCATVPYIIDNETYYIQTIKWLNEYGFVKGLANLHLFFGQTSGWHITQSVYSLSFLYDRFNDLNGFLLLLVNFFAFKKWQEYTIHHKRNDLLFGLIPLTYVFIFQFISAPSPDLAVYLLSFLLFSCYLDKSDSLSTQLKQMSVIALFSVYIKITAVVLLIIPLLVFVKHYKKTNNEMSSIKILSGLTFTIFLLKNTILTGYPLFPLQFKVWPDLNYQVPTAIMNFFFSKNMLHSFYIPFNAYADVSVIYMIKQYFFHSGIDSIMALISLAVLLLFPLMSNQFDAKKRFWTIYGSFVLLITLLCFSSPQYRFYIHFTLFFALLLLTTVLKNQKTIQIFQVSSLIIVALLLFRPVSFKHLTNNPLLADNSYFHIKNIIQPEPNTKYPLEFKGDSRGNFKFHTPVDPPLFWMNGNGELPCVNSEQLNYFETNFHYMPQQRSHNLADGFYSQKLTGHD</sequence>
<feature type="transmembrane region" description="Helical" evidence="1">
    <location>
        <begin position="341"/>
        <end position="362"/>
    </location>
</feature>
<comment type="caution">
    <text evidence="3">The sequence shown here is derived from an EMBL/GenBank/DDBJ whole genome shotgun (WGS) entry which is preliminary data.</text>
</comment>
<dbReference type="NCBIfam" id="NF047510">
    <property type="entry name" value="LIC_10190_fam"/>
    <property type="match status" value="1"/>
</dbReference>
<feature type="transmembrane region" description="Helical" evidence="1">
    <location>
        <begin position="374"/>
        <end position="391"/>
    </location>
</feature>
<keyword evidence="1" id="KW-1133">Transmembrane helix</keyword>
<protein>
    <recommendedName>
        <fullName evidence="2">DUF8201 domain-containing protein</fullName>
    </recommendedName>
</protein>
<feature type="transmembrane region" description="Helical" evidence="1">
    <location>
        <begin position="266"/>
        <end position="288"/>
    </location>
</feature>
<evidence type="ECO:0000313" key="3">
    <source>
        <dbReference type="EMBL" id="TBX67503.1"/>
    </source>
</evidence>
<dbReference type="AlphaFoldDB" id="A0A4Q9Z183"/>
<feature type="transmembrane region" description="Helical" evidence="1">
    <location>
        <begin position="178"/>
        <end position="211"/>
    </location>
</feature>
<dbReference type="OrthoDB" id="344987at2"/>
<evidence type="ECO:0000313" key="4">
    <source>
        <dbReference type="Proteomes" id="UP000293300"/>
    </source>
</evidence>
<feature type="transmembrane region" description="Helical" evidence="1">
    <location>
        <begin position="421"/>
        <end position="437"/>
    </location>
</feature>
<dbReference type="Proteomes" id="UP000293300">
    <property type="component" value="Unassembled WGS sequence"/>
</dbReference>
<keyword evidence="1" id="KW-0812">Transmembrane</keyword>
<gene>
    <name evidence="3" type="ORF">EZL74_09540</name>
</gene>
<dbReference type="EMBL" id="SJPE01000011">
    <property type="protein sequence ID" value="TBX67503.1"/>
    <property type="molecule type" value="Genomic_DNA"/>
</dbReference>
<keyword evidence="4" id="KW-1185">Reference proteome</keyword>
<feature type="transmembrane region" description="Helical" evidence="1">
    <location>
        <begin position="308"/>
        <end position="329"/>
    </location>
</feature>
<evidence type="ECO:0000259" key="2">
    <source>
        <dbReference type="Pfam" id="PF26626"/>
    </source>
</evidence>
<feature type="domain" description="DUF8201" evidence="2">
    <location>
        <begin position="8"/>
        <end position="404"/>
    </location>
</feature>
<keyword evidence="1" id="KW-0472">Membrane</keyword>
<feature type="transmembrane region" description="Helical" evidence="1">
    <location>
        <begin position="231"/>
        <end position="254"/>
    </location>
</feature>
<evidence type="ECO:0000256" key="1">
    <source>
        <dbReference type="SAM" id="Phobius"/>
    </source>
</evidence>
<organism evidence="3 4">
    <name type="scientific">Flavobacterium silvisoli</name>
    <dbReference type="NCBI Taxonomy" id="2529433"/>
    <lineage>
        <taxon>Bacteria</taxon>
        <taxon>Pseudomonadati</taxon>
        <taxon>Bacteroidota</taxon>
        <taxon>Flavobacteriia</taxon>
        <taxon>Flavobacteriales</taxon>
        <taxon>Flavobacteriaceae</taxon>
        <taxon>Flavobacterium</taxon>
    </lineage>
</organism>
<feature type="transmembrane region" description="Helical" evidence="1">
    <location>
        <begin position="76"/>
        <end position="96"/>
    </location>
</feature>